<name>A0A9P9D5G4_9HYPO</name>
<dbReference type="Proteomes" id="UP000717696">
    <property type="component" value="Unassembled WGS sequence"/>
</dbReference>
<keyword evidence="2" id="KW-1185">Reference proteome</keyword>
<organism evidence="1 2">
    <name type="scientific">Dactylonectria estremocensis</name>
    <dbReference type="NCBI Taxonomy" id="1079267"/>
    <lineage>
        <taxon>Eukaryota</taxon>
        <taxon>Fungi</taxon>
        <taxon>Dikarya</taxon>
        <taxon>Ascomycota</taxon>
        <taxon>Pezizomycotina</taxon>
        <taxon>Sordariomycetes</taxon>
        <taxon>Hypocreomycetidae</taxon>
        <taxon>Hypocreales</taxon>
        <taxon>Nectriaceae</taxon>
        <taxon>Dactylonectria</taxon>
    </lineage>
</organism>
<evidence type="ECO:0000313" key="1">
    <source>
        <dbReference type="EMBL" id="KAH7112782.1"/>
    </source>
</evidence>
<evidence type="ECO:0000313" key="2">
    <source>
        <dbReference type="Proteomes" id="UP000717696"/>
    </source>
</evidence>
<evidence type="ECO:0008006" key="3">
    <source>
        <dbReference type="Google" id="ProtNLM"/>
    </source>
</evidence>
<dbReference type="OrthoDB" id="5101206at2759"/>
<proteinExistence type="predicted"/>
<comment type="caution">
    <text evidence="1">The sequence shown here is derived from an EMBL/GenBank/DDBJ whole genome shotgun (WGS) entry which is preliminary data.</text>
</comment>
<dbReference type="AlphaFoldDB" id="A0A9P9D5G4"/>
<reference evidence="1" key="1">
    <citation type="journal article" date="2021" name="Nat. Commun.">
        <title>Genetic determinants of endophytism in the Arabidopsis root mycobiome.</title>
        <authorList>
            <person name="Mesny F."/>
            <person name="Miyauchi S."/>
            <person name="Thiergart T."/>
            <person name="Pickel B."/>
            <person name="Atanasova L."/>
            <person name="Karlsson M."/>
            <person name="Huettel B."/>
            <person name="Barry K.W."/>
            <person name="Haridas S."/>
            <person name="Chen C."/>
            <person name="Bauer D."/>
            <person name="Andreopoulos W."/>
            <person name="Pangilinan J."/>
            <person name="LaButti K."/>
            <person name="Riley R."/>
            <person name="Lipzen A."/>
            <person name="Clum A."/>
            <person name="Drula E."/>
            <person name="Henrissat B."/>
            <person name="Kohler A."/>
            <person name="Grigoriev I.V."/>
            <person name="Martin F.M."/>
            <person name="Hacquard S."/>
        </authorList>
    </citation>
    <scope>NUCLEOTIDE SEQUENCE</scope>
    <source>
        <strain evidence="1">MPI-CAGE-AT-0021</strain>
    </source>
</reference>
<gene>
    <name evidence="1" type="ORF">B0J13DRAFT_575355</name>
</gene>
<protein>
    <recommendedName>
        <fullName evidence="3">Reverse transcriptase Ty1/copia-type domain-containing protein</fullName>
    </recommendedName>
</protein>
<accession>A0A9P9D5G4</accession>
<sequence>MQDLGDLQWFLGIRVIRDRPGSKLWLCQDSYQHQQAADQLIRYLFATRHLAIQFNGKSPVSKEAAGPN</sequence>
<dbReference type="EMBL" id="JAGMUU010000049">
    <property type="protein sequence ID" value="KAH7112782.1"/>
    <property type="molecule type" value="Genomic_DNA"/>
</dbReference>